<organism evidence="1 2">
    <name type="scientific">Sphingomonas spermidinifaciens</name>
    <dbReference type="NCBI Taxonomy" id="1141889"/>
    <lineage>
        <taxon>Bacteria</taxon>
        <taxon>Pseudomonadati</taxon>
        <taxon>Pseudomonadota</taxon>
        <taxon>Alphaproteobacteria</taxon>
        <taxon>Sphingomonadales</taxon>
        <taxon>Sphingomonadaceae</taxon>
        <taxon>Sphingomonas</taxon>
    </lineage>
</organism>
<dbReference type="Proteomes" id="UP000218366">
    <property type="component" value="Unassembled WGS sequence"/>
</dbReference>
<gene>
    <name evidence="1" type="ORF">COC42_13570</name>
</gene>
<dbReference type="RefSeq" id="WP_096343823.1">
    <property type="nucleotide sequence ID" value="NZ_NWMW01000002.1"/>
</dbReference>
<comment type="caution">
    <text evidence="1">The sequence shown here is derived from an EMBL/GenBank/DDBJ whole genome shotgun (WGS) entry which is preliminary data.</text>
</comment>
<sequence>MAILSSLFGSDGENGNSSDLLGALTAVGSVDAGFESYNQSIDDDGSSETSYNAGSLGTDLDVGSILSNMTDSFSDTDGGGIFG</sequence>
<protein>
    <submittedName>
        <fullName evidence="1">Uncharacterized protein</fullName>
    </submittedName>
</protein>
<proteinExistence type="predicted"/>
<evidence type="ECO:0000313" key="1">
    <source>
        <dbReference type="EMBL" id="PCD02445.1"/>
    </source>
</evidence>
<name>A0A2A4B3B4_9SPHN</name>
<evidence type="ECO:0000313" key="2">
    <source>
        <dbReference type="Proteomes" id="UP000218366"/>
    </source>
</evidence>
<dbReference type="EMBL" id="NWMW01000002">
    <property type="protein sequence ID" value="PCD02445.1"/>
    <property type="molecule type" value="Genomic_DNA"/>
</dbReference>
<keyword evidence="2" id="KW-1185">Reference proteome</keyword>
<dbReference type="OrthoDB" id="7597249at2"/>
<accession>A0A2A4B3B4</accession>
<reference evidence="1 2" key="1">
    <citation type="submission" date="2017-09" db="EMBL/GenBank/DDBJ databases">
        <title>Sphingomonas spermidinifaciens 9NM-10, whole genome shotgun sequence.</title>
        <authorList>
            <person name="Feng G."/>
            <person name="Zhu H."/>
        </authorList>
    </citation>
    <scope>NUCLEOTIDE SEQUENCE [LARGE SCALE GENOMIC DNA]</scope>
    <source>
        <strain evidence="1 2">9NM-10</strain>
    </source>
</reference>
<dbReference type="AlphaFoldDB" id="A0A2A4B3B4"/>